<comment type="subunit">
    <text evidence="2">Single-chain monomer with multiple functions.</text>
</comment>
<dbReference type="InterPro" id="IPR008918">
    <property type="entry name" value="HhH2"/>
</dbReference>
<dbReference type="Pfam" id="PF00476">
    <property type="entry name" value="DNA_pol_A"/>
    <property type="match status" value="1"/>
</dbReference>
<evidence type="ECO:0000256" key="16">
    <source>
        <dbReference type="NCBIfam" id="TIGR00593"/>
    </source>
</evidence>
<dbReference type="InterPro" id="IPR002562">
    <property type="entry name" value="3'-5'_exonuclease_dom"/>
</dbReference>
<dbReference type="FunFam" id="1.10.150.20:FF:000002">
    <property type="entry name" value="DNA polymerase I"/>
    <property type="match status" value="1"/>
</dbReference>
<dbReference type="SUPFAM" id="SSF56672">
    <property type="entry name" value="DNA/RNA polymerases"/>
    <property type="match status" value="1"/>
</dbReference>
<dbReference type="InterPro" id="IPR001098">
    <property type="entry name" value="DNA-dir_DNA_pol_A_palm_dom"/>
</dbReference>
<comment type="similarity">
    <text evidence="1 17">Belongs to the DNA polymerase type-A family.</text>
</comment>
<keyword evidence="8" id="KW-0540">Nuclease</keyword>
<keyword evidence="11 17" id="KW-0269">Exonuclease</keyword>
<dbReference type="InterPro" id="IPR018320">
    <property type="entry name" value="DNA_polymerase_1"/>
</dbReference>
<dbReference type="GO" id="GO:0008408">
    <property type="term" value="F:3'-5' exonuclease activity"/>
    <property type="evidence" value="ECO:0007669"/>
    <property type="project" value="UniProtKB-UniRule"/>
</dbReference>
<dbReference type="CDD" id="cd09898">
    <property type="entry name" value="H3TH_53EXO"/>
    <property type="match status" value="1"/>
</dbReference>
<keyword evidence="7 17" id="KW-0235">DNA replication</keyword>
<name>A0A0R2UEQ1_9GAMM</name>
<dbReference type="PANTHER" id="PTHR10133">
    <property type="entry name" value="DNA POLYMERASE I"/>
    <property type="match status" value="1"/>
</dbReference>
<dbReference type="InterPro" id="IPR036279">
    <property type="entry name" value="5-3_exonuclease_C_sf"/>
</dbReference>
<evidence type="ECO:0000256" key="12">
    <source>
        <dbReference type="ARBA" id="ARBA00022932"/>
    </source>
</evidence>
<dbReference type="SUPFAM" id="SSF88723">
    <property type="entry name" value="PIN domain-like"/>
    <property type="match status" value="1"/>
</dbReference>
<dbReference type="GO" id="GO:0006261">
    <property type="term" value="P:DNA-templated DNA replication"/>
    <property type="evidence" value="ECO:0007669"/>
    <property type="project" value="UniProtKB-UniRule"/>
</dbReference>
<dbReference type="CDD" id="cd08637">
    <property type="entry name" value="DNA_pol_A_pol_I_C"/>
    <property type="match status" value="1"/>
</dbReference>
<dbReference type="InterPro" id="IPR036397">
    <property type="entry name" value="RNaseH_sf"/>
</dbReference>
<dbReference type="FunFam" id="1.10.150.20:FF:000003">
    <property type="entry name" value="DNA polymerase I"/>
    <property type="match status" value="1"/>
</dbReference>
<evidence type="ECO:0000256" key="1">
    <source>
        <dbReference type="ARBA" id="ARBA00007705"/>
    </source>
</evidence>
<organism evidence="21 22">
    <name type="scientific">SAR86 cluster bacterium BACL1 MAG-120820-bin45</name>
    <dbReference type="NCBI Taxonomy" id="1655612"/>
    <lineage>
        <taxon>Bacteria</taxon>
        <taxon>Pseudomonadati</taxon>
        <taxon>Pseudomonadota</taxon>
        <taxon>Gammaproteobacteria</taxon>
        <taxon>SAR86 cluster</taxon>
    </lineage>
</organism>
<dbReference type="SMART" id="SM00475">
    <property type="entry name" value="53EXOc"/>
    <property type="match status" value="1"/>
</dbReference>
<comment type="catalytic activity">
    <reaction evidence="15 17">
        <text>DNA(n) + a 2'-deoxyribonucleoside 5'-triphosphate = DNA(n+1) + diphosphate</text>
        <dbReference type="Rhea" id="RHEA:22508"/>
        <dbReference type="Rhea" id="RHEA-COMP:17339"/>
        <dbReference type="Rhea" id="RHEA-COMP:17340"/>
        <dbReference type="ChEBI" id="CHEBI:33019"/>
        <dbReference type="ChEBI" id="CHEBI:61560"/>
        <dbReference type="ChEBI" id="CHEBI:173112"/>
        <dbReference type="EC" id="2.7.7.7"/>
    </reaction>
</comment>
<evidence type="ECO:0000256" key="15">
    <source>
        <dbReference type="ARBA" id="ARBA00049244"/>
    </source>
</evidence>
<dbReference type="FunFam" id="1.20.1060.10:FF:000001">
    <property type="entry name" value="DNA polymerase I"/>
    <property type="match status" value="1"/>
</dbReference>
<dbReference type="PRINTS" id="PR00868">
    <property type="entry name" value="DNAPOLI"/>
</dbReference>
<evidence type="ECO:0000256" key="4">
    <source>
        <dbReference type="ARBA" id="ARBA00020311"/>
    </source>
</evidence>
<dbReference type="EC" id="2.7.7.7" evidence="3 16"/>
<dbReference type="NCBIfam" id="NF004397">
    <property type="entry name" value="PRK05755.1"/>
    <property type="match status" value="1"/>
</dbReference>
<dbReference type="InterPro" id="IPR002421">
    <property type="entry name" value="5-3_exonuclease"/>
</dbReference>
<evidence type="ECO:0000256" key="7">
    <source>
        <dbReference type="ARBA" id="ARBA00022705"/>
    </source>
</evidence>
<dbReference type="GO" id="GO:0006302">
    <property type="term" value="P:double-strand break repair"/>
    <property type="evidence" value="ECO:0007669"/>
    <property type="project" value="TreeGrafter"/>
</dbReference>
<dbReference type="Gene3D" id="3.30.420.10">
    <property type="entry name" value="Ribonuclease H-like superfamily/Ribonuclease H"/>
    <property type="match status" value="1"/>
</dbReference>
<proteinExistence type="inferred from homology"/>
<dbReference type="GO" id="GO:0003677">
    <property type="term" value="F:DNA binding"/>
    <property type="evidence" value="ECO:0007669"/>
    <property type="project" value="UniProtKB-UniRule"/>
</dbReference>
<dbReference type="InterPro" id="IPR012337">
    <property type="entry name" value="RNaseH-like_sf"/>
</dbReference>
<evidence type="ECO:0000256" key="3">
    <source>
        <dbReference type="ARBA" id="ARBA00012417"/>
    </source>
</evidence>
<dbReference type="InterPro" id="IPR020045">
    <property type="entry name" value="DNA_polI_H3TH"/>
</dbReference>
<dbReference type="InterPro" id="IPR020046">
    <property type="entry name" value="5-3_exonucl_a-hlix_arch_N"/>
</dbReference>
<dbReference type="CDD" id="cd06139">
    <property type="entry name" value="DNA_polA_I_Ecoli_like_exo"/>
    <property type="match status" value="1"/>
</dbReference>
<evidence type="ECO:0000256" key="14">
    <source>
        <dbReference type="ARBA" id="ARBA00023204"/>
    </source>
</evidence>
<dbReference type="InterPro" id="IPR029060">
    <property type="entry name" value="PIN-like_dom_sf"/>
</dbReference>
<dbReference type="NCBIfam" id="TIGR00593">
    <property type="entry name" value="pola"/>
    <property type="match status" value="1"/>
</dbReference>
<dbReference type="Gene3D" id="3.40.50.1010">
    <property type="entry name" value="5'-nuclease"/>
    <property type="match status" value="1"/>
</dbReference>
<dbReference type="InterPro" id="IPR043502">
    <property type="entry name" value="DNA/RNA_pol_sf"/>
</dbReference>
<dbReference type="Gene3D" id="1.20.1060.10">
    <property type="entry name" value="Taq DNA Polymerase, Chain T, domain 4"/>
    <property type="match status" value="1"/>
</dbReference>
<feature type="domain" description="DNA-directed DNA polymerase family A palm" evidence="20">
    <location>
        <begin position="659"/>
        <end position="865"/>
    </location>
</feature>
<dbReference type="InterPro" id="IPR019760">
    <property type="entry name" value="DNA-dir_DNA_pol_A_CS"/>
</dbReference>
<keyword evidence="5 17" id="KW-0808">Transferase</keyword>
<dbReference type="Proteomes" id="UP000051027">
    <property type="component" value="Unassembled WGS sequence"/>
</dbReference>
<feature type="domain" description="3'-5' exonuclease" evidence="18">
    <location>
        <begin position="303"/>
        <end position="490"/>
    </location>
</feature>
<dbReference type="EMBL" id="LICS01000003">
    <property type="protein sequence ID" value="KRO96290.1"/>
    <property type="molecule type" value="Genomic_DNA"/>
</dbReference>
<evidence type="ECO:0000256" key="2">
    <source>
        <dbReference type="ARBA" id="ARBA00011541"/>
    </source>
</evidence>
<dbReference type="CDD" id="cd09859">
    <property type="entry name" value="PIN_53EXO"/>
    <property type="match status" value="1"/>
</dbReference>
<dbReference type="SUPFAM" id="SSF47807">
    <property type="entry name" value="5' to 3' exonuclease, C-terminal subdomain"/>
    <property type="match status" value="1"/>
</dbReference>
<evidence type="ECO:0000256" key="6">
    <source>
        <dbReference type="ARBA" id="ARBA00022695"/>
    </source>
</evidence>
<evidence type="ECO:0000256" key="11">
    <source>
        <dbReference type="ARBA" id="ARBA00022839"/>
    </source>
</evidence>
<evidence type="ECO:0000313" key="22">
    <source>
        <dbReference type="Proteomes" id="UP000051027"/>
    </source>
</evidence>
<dbReference type="PANTHER" id="PTHR10133:SF27">
    <property type="entry name" value="DNA POLYMERASE NU"/>
    <property type="match status" value="1"/>
</dbReference>
<keyword evidence="13 17" id="KW-0238">DNA-binding</keyword>
<comment type="caution">
    <text evidence="21">The sequence shown here is derived from an EMBL/GenBank/DDBJ whole genome shotgun (WGS) entry which is preliminary data.</text>
</comment>
<evidence type="ECO:0000259" key="19">
    <source>
        <dbReference type="SMART" id="SM00475"/>
    </source>
</evidence>
<dbReference type="PROSITE" id="PS00447">
    <property type="entry name" value="DNA_POLYMERASE_A"/>
    <property type="match status" value="1"/>
</dbReference>
<protein>
    <recommendedName>
        <fullName evidence="4 16">DNA polymerase I</fullName>
        <ecNumber evidence="3 16">2.7.7.7</ecNumber>
    </recommendedName>
</protein>
<keyword evidence="12 17" id="KW-0239">DNA-directed DNA polymerase</keyword>
<dbReference type="SMART" id="SM00474">
    <property type="entry name" value="35EXOc"/>
    <property type="match status" value="1"/>
</dbReference>
<dbReference type="Gene3D" id="1.10.150.20">
    <property type="entry name" value="5' to 3' exonuclease, C-terminal subdomain"/>
    <property type="match status" value="2"/>
</dbReference>
<dbReference type="SUPFAM" id="SSF53098">
    <property type="entry name" value="Ribonuclease H-like"/>
    <property type="match status" value="1"/>
</dbReference>
<dbReference type="Gene3D" id="3.30.70.370">
    <property type="match status" value="1"/>
</dbReference>
<dbReference type="GO" id="GO:0008409">
    <property type="term" value="F:5'-3' exonuclease activity"/>
    <property type="evidence" value="ECO:0007669"/>
    <property type="project" value="UniProtKB-UniRule"/>
</dbReference>
<dbReference type="Pfam" id="PF02739">
    <property type="entry name" value="5_3_exonuc_N"/>
    <property type="match status" value="1"/>
</dbReference>
<dbReference type="FunFam" id="3.40.50.1010:FF:000001">
    <property type="entry name" value="DNA polymerase I"/>
    <property type="match status" value="1"/>
</dbReference>
<keyword evidence="6 17" id="KW-0548">Nucleotidyltransferase</keyword>
<evidence type="ECO:0000256" key="9">
    <source>
        <dbReference type="ARBA" id="ARBA00022763"/>
    </source>
</evidence>
<evidence type="ECO:0000313" key="21">
    <source>
        <dbReference type="EMBL" id="KRO96290.1"/>
    </source>
</evidence>
<evidence type="ECO:0000259" key="18">
    <source>
        <dbReference type="SMART" id="SM00474"/>
    </source>
</evidence>
<dbReference type="Pfam" id="PF01612">
    <property type="entry name" value="DNA_pol_A_exo1"/>
    <property type="match status" value="1"/>
</dbReference>
<dbReference type="AlphaFoldDB" id="A0A0R2UEQ1"/>
<dbReference type="SMART" id="SM00279">
    <property type="entry name" value="HhH2"/>
    <property type="match status" value="1"/>
</dbReference>
<dbReference type="STRING" id="1655612.ABS10_02935"/>
<gene>
    <name evidence="17" type="primary">polA</name>
    <name evidence="21" type="ORF">ABS10_02935</name>
</gene>
<evidence type="ECO:0000256" key="5">
    <source>
        <dbReference type="ARBA" id="ARBA00022679"/>
    </source>
</evidence>
<sequence>MTNPNKTIFLIDGSSYLYRAFHAMPPLTTSSGLPTGAVKGVANMLRNLRNENPNAHYLAIFDAKGKNFRHTIYKDYKANRPPMPPELREQLAPLKSICNAMGMPVVEIPDVEADDVIATLAVMGAKRGFPMVISSLDKDLMQLVEDPLIKMVNTINNKIYDVAGVEEKFGVHPNQIIDYLALVGDSSDNIPGVPKVGPKTAVKWLSEFKDLEGIIQNAENFLGVVGQNLRDSIQDLDRNVELVTLKKDVELPISLDGLLAATENQEELNKLFTSLEFKNWVRFYDQNTGEAEPPIASQPSKEYETVLSEKALKVWVEKLNKCSAFAIDTETSSLDTMTADLLGISLSCEEGEGCYIPIQHSYEGMPEQLSLVVIVKILGAAISTNQTKLVGQNLKFDLPILNRHGIEVKEFLGDTMLMSYVLNSTGTRHGLDKMAMHYLQYQPMKYEEVAGSASKQINFAQVEIPTATFYAAEDADITFRLFNLLDQRLQKEPKLINLLHTLEYPMLKSLIKVETNGAKINAKMLADYSSELGIKIDQLSKTAFKMAGEEFNMDSPKQLVEILYNKLELPVLKKTPKGQPSTNEDTLQRLAEEYELPKVIIKYRGLAKLKSTYTDSLINIQHPNTNRIHTSYQQAVTSTGRLSSTEPNLQNIPIKTAEGRKIREAFIAEEGNILISADYSQIELRIMAHLSGDKNLTYAFNNNIDVHSATAAEIFNVPLEAVTSEHRRSAKAINFGLIYGMSAFGLTRQLGIARHEAQAYLDTYFERYTGVREYMDSTKELAKKNLYVETILGRKLHVAEINASNGLRRQAAERAAINAPLQGSAADIIKKAMIDVDHWIGDDNPDIKMIMQVHDELIFEVKKSFATEALEQVTSLMESAVKLDIPLIVDANQGANWNEAH</sequence>
<evidence type="ECO:0000256" key="8">
    <source>
        <dbReference type="ARBA" id="ARBA00022722"/>
    </source>
</evidence>
<keyword evidence="9 17" id="KW-0227">DNA damage</keyword>
<dbReference type="SMART" id="SM00482">
    <property type="entry name" value="POLAc"/>
    <property type="match status" value="1"/>
</dbReference>
<accession>A0A0R2UEQ1</accession>
<keyword evidence="10 17" id="KW-0378">Hydrolase</keyword>
<evidence type="ECO:0000259" key="20">
    <source>
        <dbReference type="SMART" id="SM00482"/>
    </source>
</evidence>
<feature type="domain" description="5'-3' exonuclease" evidence="19">
    <location>
        <begin position="5"/>
        <end position="261"/>
    </location>
</feature>
<evidence type="ECO:0000256" key="10">
    <source>
        <dbReference type="ARBA" id="ARBA00022801"/>
    </source>
</evidence>
<comment type="function">
    <text evidence="17">In addition to polymerase activity, this DNA polymerase exhibits 3'-5' and 5'-3' exonuclease activity.</text>
</comment>
<dbReference type="GO" id="GO:0003887">
    <property type="term" value="F:DNA-directed DNA polymerase activity"/>
    <property type="evidence" value="ECO:0007669"/>
    <property type="project" value="UniProtKB-UniRule"/>
</dbReference>
<evidence type="ECO:0000256" key="13">
    <source>
        <dbReference type="ARBA" id="ARBA00023125"/>
    </source>
</evidence>
<dbReference type="InterPro" id="IPR002298">
    <property type="entry name" value="DNA_polymerase_A"/>
</dbReference>
<keyword evidence="14 17" id="KW-0234">DNA repair</keyword>
<evidence type="ECO:0000256" key="17">
    <source>
        <dbReference type="RuleBase" id="RU004460"/>
    </source>
</evidence>
<reference evidence="21 22" key="1">
    <citation type="submission" date="2015-10" db="EMBL/GenBank/DDBJ databases">
        <title>Metagenome-Assembled Genomes uncover a global brackish microbiome.</title>
        <authorList>
            <person name="Hugerth L.W."/>
            <person name="Larsson J."/>
            <person name="Alneberg J."/>
            <person name="Lindh M.V."/>
            <person name="Legrand C."/>
            <person name="Pinhassi J."/>
            <person name="Andersson A.F."/>
        </authorList>
    </citation>
    <scope>NUCLEOTIDE SEQUENCE [LARGE SCALE GENOMIC DNA]</scope>
    <source>
        <strain evidence="21">BACL1 MAG-120820-bin45</strain>
    </source>
</reference>
<dbReference type="Pfam" id="PF01367">
    <property type="entry name" value="5_3_exonuc"/>
    <property type="match status" value="1"/>
</dbReference>